<dbReference type="Proteomes" id="UP000460412">
    <property type="component" value="Unassembled WGS sequence"/>
</dbReference>
<dbReference type="EMBL" id="WUQX01000001">
    <property type="protein sequence ID" value="MXP78681.1"/>
    <property type="molecule type" value="Genomic_DNA"/>
</dbReference>
<dbReference type="AlphaFoldDB" id="A0A7X3MLL8"/>
<accession>A0A7X3MLL8</accession>
<sequence length="91" mass="10383">MVREDKGGIGYVDFIFYPMTDQNDDCIILELKADDTAEHAIQQIKEKKYVLAFSPKPGEPLSYTGRQLAVGIGYDRRSKKHECRVEVIECT</sequence>
<evidence type="ECO:0000313" key="2">
    <source>
        <dbReference type="Proteomes" id="UP000460412"/>
    </source>
</evidence>
<organism evidence="1 2">
    <name type="scientific">Sporofaciens musculi</name>
    <dbReference type="NCBI Taxonomy" id="2681861"/>
    <lineage>
        <taxon>Bacteria</taxon>
        <taxon>Bacillati</taxon>
        <taxon>Bacillota</taxon>
        <taxon>Clostridia</taxon>
        <taxon>Lachnospirales</taxon>
        <taxon>Lachnospiraceae</taxon>
        <taxon>Sporofaciens</taxon>
    </lineage>
</organism>
<name>A0A7X3MLL8_9FIRM</name>
<gene>
    <name evidence="1" type="ORF">GN277_26075</name>
</gene>
<dbReference type="InterPro" id="IPR012547">
    <property type="entry name" value="PDDEXK_9"/>
</dbReference>
<proteinExistence type="predicted"/>
<evidence type="ECO:0000313" key="1">
    <source>
        <dbReference type="EMBL" id="MXP78681.1"/>
    </source>
</evidence>
<comment type="caution">
    <text evidence="1">The sequence shown here is derived from an EMBL/GenBank/DDBJ whole genome shotgun (WGS) entry which is preliminary data.</text>
</comment>
<protein>
    <submittedName>
        <fullName evidence="1">Uncharacterized protein</fullName>
    </submittedName>
</protein>
<keyword evidence="2" id="KW-1185">Reference proteome</keyword>
<reference evidence="1 2" key="1">
    <citation type="submission" date="2019-12" db="EMBL/GenBank/DDBJ databases">
        <title>Sporaefaciens musculi gen. nov., sp. nov., a novel bacterium isolated from the caecum of an obese mouse.</title>
        <authorList>
            <person name="Rasmussen T.S."/>
            <person name="Streidl T."/>
            <person name="Hitch T.C.A."/>
            <person name="Wortmann E."/>
            <person name="Deptula P."/>
            <person name="Hansen M."/>
            <person name="Nielsen D.S."/>
            <person name="Clavel T."/>
            <person name="Vogensen F.K."/>
        </authorList>
    </citation>
    <scope>NUCLEOTIDE SEQUENCE [LARGE SCALE GENOMIC DNA]</scope>
    <source>
        <strain evidence="1 2">WCA-9-b2</strain>
    </source>
</reference>
<dbReference type="Pfam" id="PF08011">
    <property type="entry name" value="PDDEXK_9"/>
    <property type="match status" value="1"/>
</dbReference>